<organism evidence="2 3">
    <name type="scientific">Pseudomonas syringae pv. tagetis</name>
    <dbReference type="NCBI Taxonomy" id="129140"/>
    <lineage>
        <taxon>Bacteria</taxon>
        <taxon>Pseudomonadati</taxon>
        <taxon>Pseudomonadota</taxon>
        <taxon>Gammaproteobacteria</taxon>
        <taxon>Pseudomonadales</taxon>
        <taxon>Pseudomonadaceae</taxon>
        <taxon>Pseudomonas</taxon>
    </lineage>
</organism>
<proteinExistence type="predicted"/>
<evidence type="ECO:0000313" key="3">
    <source>
        <dbReference type="Proteomes" id="UP001610657"/>
    </source>
</evidence>
<evidence type="ECO:0000256" key="1">
    <source>
        <dbReference type="SAM" id="MobiDB-lite"/>
    </source>
</evidence>
<feature type="region of interest" description="Disordered" evidence="1">
    <location>
        <begin position="62"/>
        <end position="83"/>
    </location>
</feature>
<protein>
    <submittedName>
        <fullName evidence="2">Glycosyltransferase family 1 protein</fullName>
    </submittedName>
</protein>
<keyword evidence="3" id="KW-1185">Reference proteome</keyword>
<sequence>PYLPWPTTRGGKTREYHLLRNLAARCHRITLLDQSKIALHDSARAALEPCLERLIVIDPPPLLSPHTLQPETKPPPPKQATLN</sequence>
<feature type="non-terminal residue" evidence="2">
    <location>
        <position position="83"/>
    </location>
</feature>
<reference evidence="2 3" key="1">
    <citation type="submission" date="2023-08" db="EMBL/GenBank/DDBJ databases">
        <title>Genomic and mutational analysis of Pseudomonas syringae pv. tagetis EB037 pathogenicity on sunflower.</title>
        <authorList>
            <person name="Maul J.E."/>
        </authorList>
    </citation>
    <scope>NUCLEOTIDE SEQUENCE [LARGE SCALE GENOMIC DNA]</scope>
    <source>
        <strain evidence="2 3">EB037_T1</strain>
    </source>
</reference>
<accession>A0ABW7NWM2</accession>
<comment type="caution">
    <text evidence="2">The sequence shown here is derived from an EMBL/GenBank/DDBJ whole genome shotgun (WGS) entry which is preliminary data.</text>
</comment>
<gene>
    <name evidence="2" type="ORF">RA271_29015</name>
</gene>
<feature type="non-terminal residue" evidence="2">
    <location>
        <position position="1"/>
    </location>
</feature>
<name>A0ABW7NWM2_9PSED</name>
<dbReference type="Proteomes" id="UP001610657">
    <property type="component" value="Unassembled WGS sequence"/>
</dbReference>
<feature type="compositionally biased region" description="Pro residues" evidence="1">
    <location>
        <begin position="72"/>
        <end position="83"/>
    </location>
</feature>
<dbReference type="EMBL" id="JAVCQK010000460">
    <property type="protein sequence ID" value="MFH7519164.1"/>
    <property type="molecule type" value="Genomic_DNA"/>
</dbReference>
<evidence type="ECO:0000313" key="2">
    <source>
        <dbReference type="EMBL" id="MFH7519164.1"/>
    </source>
</evidence>